<protein>
    <submittedName>
        <fullName evidence="1">Uncharacterized protein</fullName>
    </submittedName>
</protein>
<reference evidence="1 2" key="1">
    <citation type="submission" date="2019-05" db="EMBL/GenBank/DDBJ databases">
        <title>Another draft genome of Portunus trituberculatus and its Hox gene families provides insights of decapod evolution.</title>
        <authorList>
            <person name="Jeong J.-H."/>
            <person name="Song I."/>
            <person name="Kim S."/>
            <person name="Choi T."/>
            <person name="Kim D."/>
            <person name="Ryu S."/>
            <person name="Kim W."/>
        </authorList>
    </citation>
    <scope>NUCLEOTIDE SEQUENCE [LARGE SCALE GENOMIC DNA]</scope>
    <source>
        <tissue evidence="1">Muscle</tissue>
    </source>
</reference>
<dbReference type="AlphaFoldDB" id="A0A5B7HUB2"/>
<evidence type="ECO:0000313" key="2">
    <source>
        <dbReference type="Proteomes" id="UP000324222"/>
    </source>
</evidence>
<accession>A0A5B7HUB2</accession>
<comment type="caution">
    <text evidence="1">The sequence shown here is derived from an EMBL/GenBank/DDBJ whole genome shotgun (WGS) entry which is preliminary data.</text>
</comment>
<name>A0A5B7HUB2_PORTR</name>
<organism evidence="1 2">
    <name type="scientific">Portunus trituberculatus</name>
    <name type="common">Swimming crab</name>
    <name type="synonym">Neptunus trituberculatus</name>
    <dbReference type="NCBI Taxonomy" id="210409"/>
    <lineage>
        <taxon>Eukaryota</taxon>
        <taxon>Metazoa</taxon>
        <taxon>Ecdysozoa</taxon>
        <taxon>Arthropoda</taxon>
        <taxon>Crustacea</taxon>
        <taxon>Multicrustacea</taxon>
        <taxon>Malacostraca</taxon>
        <taxon>Eumalacostraca</taxon>
        <taxon>Eucarida</taxon>
        <taxon>Decapoda</taxon>
        <taxon>Pleocyemata</taxon>
        <taxon>Brachyura</taxon>
        <taxon>Eubrachyura</taxon>
        <taxon>Portunoidea</taxon>
        <taxon>Portunidae</taxon>
        <taxon>Portuninae</taxon>
        <taxon>Portunus</taxon>
    </lineage>
</organism>
<sequence length="65" mass="7085">MTEVMTMSAPAGVNLSTYTYTSAPRIVQNSRKNSNRASNQRKLSLVYLGQCYGSTREGASVIPVK</sequence>
<dbReference type="Proteomes" id="UP000324222">
    <property type="component" value="Unassembled WGS sequence"/>
</dbReference>
<proteinExistence type="predicted"/>
<keyword evidence="2" id="KW-1185">Reference proteome</keyword>
<evidence type="ECO:0000313" key="1">
    <source>
        <dbReference type="EMBL" id="MPC73573.1"/>
    </source>
</evidence>
<gene>
    <name evidence="1" type="ORF">E2C01_067907</name>
</gene>
<dbReference type="EMBL" id="VSRR010037058">
    <property type="protein sequence ID" value="MPC73573.1"/>
    <property type="molecule type" value="Genomic_DNA"/>
</dbReference>